<feature type="compositionally biased region" description="Polar residues" evidence="6">
    <location>
        <begin position="12"/>
        <end position="33"/>
    </location>
</feature>
<sequence length="338" mass="35884">MTERPTTDQRKNASPQSGPAQSAPMQSSSEQSGSPMIGILLKVASVSVFVTMSTLIKASGEGLPAGQIVFFRSAFAMVPILVFLALRGQLQTAWRTASPLSHVRRGLVGVSAMGLGFYGIMRLPLPDAIAIGYAMPLLTVVFAALFLGEKVRIFRWSAVAVGLGGVLVISWPRLSLFGEGFGSGEAQGAIAVLCSAALGATAMILVRKLVLTEKTPTIVLYFSLTATVLSLVSLPFGWIVPDWPTLGLMALAGFCGGLGQILLTQSYRHAEVSTIAPFEYTSIVLGIVIGYFVFGDVPTWSMLLGTTIVIGAGLFVILREHRLGLERKAQRKLVTPQG</sequence>
<dbReference type="GO" id="GO:0016020">
    <property type="term" value="C:membrane"/>
    <property type="evidence" value="ECO:0007669"/>
    <property type="project" value="UniProtKB-SubCell"/>
</dbReference>
<name>A0A286IDM2_9HYPH</name>
<dbReference type="SUPFAM" id="SSF103481">
    <property type="entry name" value="Multidrug resistance efflux transporter EmrE"/>
    <property type="match status" value="2"/>
</dbReference>
<dbReference type="Gene3D" id="1.10.3730.20">
    <property type="match status" value="1"/>
</dbReference>
<comment type="subcellular location">
    <subcellularLocation>
        <location evidence="1">Membrane</location>
        <topology evidence="1">Multi-pass membrane protein</topology>
    </subcellularLocation>
</comment>
<evidence type="ECO:0000256" key="2">
    <source>
        <dbReference type="ARBA" id="ARBA00009853"/>
    </source>
</evidence>
<feature type="transmembrane region" description="Helical" evidence="7">
    <location>
        <begin position="186"/>
        <end position="206"/>
    </location>
</feature>
<keyword evidence="3 7" id="KW-0812">Transmembrane</keyword>
<evidence type="ECO:0000256" key="5">
    <source>
        <dbReference type="ARBA" id="ARBA00023136"/>
    </source>
</evidence>
<feature type="domain" description="EamA" evidence="8">
    <location>
        <begin position="36"/>
        <end position="170"/>
    </location>
</feature>
<feature type="compositionally biased region" description="Basic and acidic residues" evidence="6">
    <location>
        <begin position="1"/>
        <end position="11"/>
    </location>
</feature>
<feature type="transmembrane region" description="Helical" evidence="7">
    <location>
        <begin position="106"/>
        <end position="123"/>
    </location>
</feature>
<keyword evidence="10" id="KW-1185">Reference proteome</keyword>
<evidence type="ECO:0000256" key="3">
    <source>
        <dbReference type="ARBA" id="ARBA00022692"/>
    </source>
</evidence>
<accession>A0A286IDM2</accession>
<feature type="region of interest" description="Disordered" evidence="6">
    <location>
        <begin position="1"/>
        <end position="33"/>
    </location>
</feature>
<feature type="transmembrane region" description="Helical" evidence="7">
    <location>
        <begin position="154"/>
        <end position="174"/>
    </location>
</feature>
<dbReference type="InterPro" id="IPR037185">
    <property type="entry name" value="EmrE-like"/>
</dbReference>
<evidence type="ECO:0000313" key="9">
    <source>
        <dbReference type="EMBL" id="SOE17439.1"/>
    </source>
</evidence>
<dbReference type="PANTHER" id="PTHR22911:SF6">
    <property type="entry name" value="SOLUTE CARRIER FAMILY 35 MEMBER G1"/>
    <property type="match status" value="1"/>
</dbReference>
<organism evidence="9 10">
    <name type="scientific">Hoeflea halophila</name>
    <dbReference type="NCBI Taxonomy" id="714899"/>
    <lineage>
        <taxon>Bacteria</taxon>
        <taxon>Pseudomonadati</taxon>
        <taxon>Pseudomonadota</taxon>
        <taxon>Alphaproteobacteria</taxon>
        <taxon>Hyphomicrobiales</taxon>
        <taxon>Rhizobiaceae</taxon>
        <taxon>Hoeflea</taxon>
    </lineage>
</organism>
<dbReference type="Proteomes" id="UP000219465">
    <property type="component" value="Unassembled WGS sequence"/>
</dbReference>
<keyword evidence="5 7" id="KW-0472">Membrane</keyword>
<feature type="transmembrane region" description="Helical" evidence="7">
    <location>
        <begin position="218"/>
        <end position="240"/>
    </location>
</feature>
<feature type="transmembrane region" description="Helical" evidence="7">
    <location>
        <begin position="246"/>
        <end position="263"/>
    </location>
</feature>
<feature type="transmembrane region" description="Helical" evidence="7">
    <location>
        <begin position="68"/>
        <end position="86"/>
    </location>
</feature>
<comment type="similarity">
    <text evidence="2">Belongs to the drug/metabolite transporter (DMT) superfamily. 10 TMS drug/metabolite exporter (DME) (TC 2.A.7.3) family.</text>
</comment>
<evidence type="ECO:0000256" key="6">
    <source>
        <dbReference type="SAM" id="MobiDB-lite"/>
    </source>
</evidence>
<dbReference type="InterPro" id="IPR000620">
    <property type="entry name" value="EamA_dom"/>
</dbReference>
<reference evidence="10" key="1">
    <citation type="submission" date="2017-08" db="EMBL/GenBank/DDBJ databases">
        <authorList>
            <person name="Varghese N."/>
            <person name="Submissions S."/>
        </authorList>
    </citation>
    <scope>NUCLEOTIDE SEQUENCE [LARGE SCALE GENOMIC DNA]</scope>
    <source>
        <strain evidence="10">KCTC 23107</strain>
    </source>
</reference>
<evidence type="ECO:0000256" key="1">
    <source>
        <dbReference type="ARBA" id="ARBA00004141"/>
    </source>
</evidence>
<feature type="transmembrane region" description="Helical" evidence="7">
    <location>
        <begin position="300"/>
        <end position="318"/>
    </location>
</feature>
<feature type="transmembrane region" description="Helical" evidence="7">
    <location>
        <begin position="275"/>
        <end position="294"/>
    </location>
</feature>
<gene>
    <name evidence="9" type="ORF">SAMN05877838_2338</name>
</gene>
<keyword evidence="4 7" id="KW-1133">Transmembrane helix</keyword>
<evidence type="ECO:0000313" key="10">
    <source>
        <dbReference type="Proteomes" id="UP000219465"/>
    </source>
</evidence>
<feature type="transmembrane region" description="Helical" evidence="7">
    <location>
        <begin position="129"/>
        <end position="147"/>
    </location>
</feature>
<evidence type="ECO:0000256" key="7">
    <source>
        <dbReference type="SAM" id="Phobius"/>
    </source>
</evidence>
<dbReference type="AlphaFoldDB" id="A0A286IDM2"/>
<dbReference type="Pfam" id="PF00892">
    <property type="entry name" value="EamA"/>
    <property type="match status" value="2"/>
</dbReference>
<dbReference type="EMBL" id="OCPC01000003">
    <property type="protein sequence ID" value="SOE17439.1"/>
    <property type="molecule type" value="Genomic_DNA"/>
</dbReference>
<evidence type="ECO:0000259" key="8">
    <source>
        <dbReference type="Pfam" id="PF00892"/>
    </source>
</evidence>
<dbReference type="PANTHER" id="PTHR22911">
    <property type="entry name" value="ACYL-MALONYL CONDENSING ENZYME-RELATED"/>
    <property type="match status" value="1"/>
</dbReference>
<feature type="transmembrane region" description="Helical" evidence="7">
    <location>
        <begin position="35"/>
        <end position="56"/>
    </location>
</feature>
<proteinExistence type="inferred from homology"/>
<feature type="domain" description="EamA" evidence="8">
    <location>
        <begin position="188"/>
        <end position="316"/>
    </location>
</feature>
<protein>
    <submittedName>
        <fullName evidence="9">Drug/metabolite transporter (DMT)-like permease</fullName>
    </submittedName>
</protein>
<evidence type="ECO:0000256" key="4">
    <source>
        <dbReference type="ARBA" id="ARBA00022989"/>
    </source>
</evidence>